<dbReference type="EMBL" id="OX459123">
    <property type="protein sequence ID" value="CAI9111120.1"/>
    <property type="molecule type" value="Genomic_DNA"/>
</dbReference>
<dbReference type="InterPro" id="IPR026960">
    <property type="entry name" value="RVT-Znf"/>
</dbReference>
<protein>
    <submittedName>
        <fullName evidence="3">OLC1v1011261C1</fullName>
    </submittedName>
</protein>
<accession>A0AAV1DT74</accession>
<evidence type="ECO:0000259" key="1">
    <source>
        <dbReference type="Pfam" id="PF13456"/>
    </source>
</evidence>
<organism evidence="3 4">
    <name type="scientific">Oldenlandia corymbosa var. corymbosa</name>
    <dbReference type="NCBI Taxonomy" id="529605"/>
    <lineage>
        <taxon>Eukaryota</taxon>
        <taxon>Viridiplantae</taxon>
        <taxon>Streptophyta</taxon>
        <taxon>Embryophyta</taxon>
        <taxon>Tracheophyta</taxon>
        <taxon>Spermatophyta</taxon>
        <taxon>Magnoliopsida</taxon>
        <taxon>eudicotyledons</taxon>
        <taxon>Gunneridae</taxon>
        <taxon>Pentapetalae</taxon>
        <taxon>asterids</taxon>
        <taxon>lamiids</taxon>
        <taxon>Gentianales</taxon>
        <taxon>Rubiaceae</taxon>
        <taxon>Rubioideae</taxon>
        <taxon>Spermacoceae</taxon>
        <taxon>Hedyotis-Oldenlandia complex</taxon>
        <taxon>Oldenlandia</taxon>
    </lineage>
</organism>
<gene>
    <name evidence="3" type="ORF">OLC1_LOCUS18618</name>
</gene>
<feature type="domain" description="RNase H type-1" evidence="1">
    <location>
        <begin position="328"/>
        <end position="398"/>
    </location>
</feature>
<name>A0AAV1DT74_OLDCO</name>
<dbReference type="PANTHER" id="PTHR33116">
    <property type="entry name" value="REVERSE TRANSCRIPTASE ZINC-BINDING DOMAIN-CONTAINING PROTEIN-RELATED-RELATED"/>
    <property type="match status" value="1"/>
</dbReference>
<evidence type="ECO:0000313" key="3">
    <source>
        <dbReference type="EMBL" id="CAI9111120.1"/>
    </source>
</evidence>
<dbReference type="Pfam" id="PF13456">
    <property type="entry name" value="RVT_3"/>
    <property type="match status" value="1"/>
</dbReference>
<dbReference type="Pfam" id="PF13966">
    <property type="entry name" value="zf-RVT"/>
    <property type="match status" value="1"/>
</dbReference>
<dbReference type="GO" id="GO:0003676">
    <property type="term" value="F:nucleic acid binding"/>
    <property type="evidence" value="ECO:0007669"/>
    <property type="project" value="InterPro"/>
</dbReference>
<dbReference type="GO" id="GO:0004523">
    <property type="term" value="F:RNA-DNA hybrid ribonuclease activity"/>
    <property type="evidence" value="ECO:0007669"/>
    <property type="project" value="InterPro"/>
</dbReference>
<dbReference type="AlphaFoldDB" id="A0AAV1DT74"/>
<dbReference type="InterPro" id="IPR002156">
    <property type="entry name" value="RNaseH_domain"/>
</dbReference>
<evidence type="ECO:0000259" key="2">
    <source>
        <dbReference type="Pfam" id="PF13966"/>
    </source>
</evidence>
<evidence type="ECO:0000313" key="4">
    <source>
        <dbReference type="Proteomes" id="UP001161247"/>
    </source>
</evidence>
<dbReference type="PANTHER" id="PTHR33116:SF86">
    <property type="entry name" value="REVERSE TRANSCRIPTASE DOMAIN-CONTAINING PROTEIN"/>
    <property type="match status" value="1"/>
</dbReference>
<proteinExistence type="predicted"/>
<sequence length="398" mass="45086">MEAFKLPVSTSRAIDKNLARFIWNGDRDGRELHWKAWSTVCKSRFHGGLGMRCTEGMIEALLARLAWRMLRHPDALLSRIDAAKYCRQDDLLSVQPEKNATWGWLGVQWGRDLLKKGLKWQVANGQRIPFSANWIPNSPDLLAFYTSPSLLWDRQFWAFEASGEYTVRSGYHQACKLRSCYQAKPSTSTSSCHIPSLIWKKLWTADVPERIKLFLWRALSEACPTLQVLTRRGFSPAGLCVRCGLKEESISHMLLDCDHPRLIRRLSPMGFDFTSGTACSFADWFVHWMEQAPIDDVRSQSLFLLWEIWKDRNCHVFGEADLPPPHEIDGAFSSSSCIAGAGWVFLSPGRDVIHLGSCSFLANSPLQAEAYTCFVALSIVDSIVYPEVVIHTDCLVLV</sequence>
<keyword evidence="4" id="KW-1185">Reference proteome</keyword>
<dbReference type="Proteomes" id="UP001161247">
    <property type="component" value="Chromosome 6"/>
</dbReference>
<reference evidence="3" key="1">
    <citation type="submission" date="2023-03" db="EMBL/GenBank/DDBJ databases">
        <authorList>
            <person name="Julca I."/>
        </authorList>
    </citation>
    <scope>NUCLEOTIDE SEQUENCE</scope>
</reference>
<feature type="domain" description="Reverse transcriptase zinc-binding" evidence="2">
    <location>
        <begin position="196"/>
        <end position="259"/>
    </location>
</feature>